<comment type="similarity">
    <text evidence="1">Belongs to the stealth family.</text>
</comment>
<dbReference type="Pfam" id="PF17102">
    <property type="entry name" value="Stealth_CR3"/>
    <property type="match status" value="1"/>
</dbReference>
<evidence type="ECO:0000259" key="7">
    <source>
        <dbReference type="Pfam" id="PF17103"/>
    </source>
</evidence>
<feature type="domain" description="Stealth protein CR1 conserved region 1" evidence="5">
    <location>
        <begin position="257"/>
        <end position="282"/>
    </location>
</feature>
<dbReference type="InterPro" id="IPR021520">
    <property type="entry name" value="Stealth_CR2"/>
</dbReference>
<evidence type="ECO:0000259" key="5">
    <source>
        <dbReference type="Pfam" id="PF17101"/>
    </source>
</evidence>
<evidence type="ECO:0000259" key="4">
    <source>
        <dbReference type="Pfam" id="PF11380"/>
    </source>
</evidence>
<feature type="domain" description="Stealth protein CR4 conserved region 4" evidence="7">
    <location>
        <begin position="522"/>
        <end position="571"/>
    </location>
</feature>
<evidence type="ECO:0000313" key="8">
    <source>
        <dbReference type="EMBL" id="XDP94111.1"/>
    </source>
</evidence>
<sequence length="577" mass="64542">MSVRTRIGSSLKSRTKSAMQAQKRRAWLLRVARQRQGLSRSDAGVRQVSFDGEPLWGRVVDGFTAAGTAADNLSLVADALERAEIPYFVVPGVSRTAWALGVRESDRAAFLRSMRDLYAGTVVFAARPRPGGVSDFSLFADEVWPKSLSSAPVMRFGVVRLGPAGQLLGGPQLGCDVEFWRDGAEVLAGPQAEAELARVSPQASADVLADSLVAPRRNRISDVMPTGEQKSAKITVQGRDFPTFAPFTVTTVEDVTFPIDVVYTWVDGEDPELRAKRQKYKSEGVPAILDKETNESRYTSHDELKYSLRSLEMYADFIRHIYIVTDGQKPEWLDADAPGITVVDHKDIFPEGVLPVFNSHAIETRLHHIPGLSDHYLYFNDDVFVGRSVTPQHFFYANGIARIPFSPLKVGVGQPHGGETATNSAGKNVRQLLMKAHDRFITHNFMHTPLPQVRSVLQELEEMFPEEVGQTMRSRFRSPDDIAMTASMHYNHAYITGKGVPGKFRFRYVNISRDDADRRLEGIRAKRNYDFFCLNDVDVPPEQREEVTARMFSFLEEYFPFPSSFEKAPESTASGKR</sequence>
<name>A0AB39LKR9_9ACTN</name>
<keyword evidence="3" id="KW-0270">Exopolysaccharide synthesis</keyword>
<dbReference type="InterPro" id="IPR047141">
    <property type="entry name" value="Stealth"/>
</dbReference>
<dbReference type="RefSeq" id="WP_369155940.1">
    <property type="nucleotide sequence ID" value="NZ_CP163429.1"/>
</dbReference>
<feature type="domain" description="Stealth protein CR2 conserved region 2" evidence="4">
    <location>
        <begin position="297"/>
        <end position="401"/>
    </location>
</feature>
<dbReference type="InterPro" id="IPR031356">
    <property type="entry name" value="Stealth_CR4"/>
</dbReference>
<dbReference type="PANTHER" id="PTHR24045:SF0">
    <property type="entry name" value="N-ACETYLGLUCOSAMINE-1-PHOSPHOTRANSFERASE SUBUNITS ALPHA_BETA"/>
    <property type="match status" value="1"/>
</dbReference>
<accession>A0AB39LKR9</accession>
<protein>
    <submittedName>
        <fullName evidence="8">Stealth family protein</fullName>
    </submittedName>
</protein>
<evidence type="ECO:0000259" key="6">
    <source>
        <dbReference type="Pfam" id="PF17102"/>
    </source>
</evidence>
<dbReference type="GO" id="GO:0000271">
    <property type="term" value="P:polysaccharide biosynthetic process"/>
    <property type="evidence" value="ECO:0007669"/>
    <property type="project" value="UniProtKB-KW"/>
</dbReference>
<keyword evidence="2" id="KW-0808">Transferase</keyword>
<proteinExistence type="inferred from homology"/>
<dbReference type="AlphaFoldDB" id="A0AB39LKR9"/>
<dbReference type="PANTHER" id="PTHR24045">
    <property type="match status" value="1"/>
</dbReference>
<dbReference type="GO" id="GO:0016772">
    <property type="term" value="F:transferase activity, transferring phosphorus-containing groups"/>
    <property type="evidence" value="ECO:0007669"/>
    <property type="project" value="InterPro"/>
</dbReference>
<evidence type="ECO:0000256" key="3">
    <source>
        <dbReference type="ARBA" id="ARBA00023169"/>
    </source>
</evidence>
<feature type="domain" description="Stealth protein CR3 conserved region 3" evidence="6">
    <location>
        <begin position="446"/>
        <end position="493"/>
    </location>
</feature>
<gene>
    <name evidence="8" type="ORF">AB5J57_11450</name>
</gene>
<dbReference type="InterPro" id="IPR031358">
    <property type="entry name" value="Stealth_CR1"/>
</dbReference>
<reference evidence="8" key="1">
    <citation type="submission" date="2024-07" db="EMBL/GenBank/DDBJ databases">
        <authorList>
            <person name="Yu S.T."/>
        </authorList>
    </citation>
    <scope>NUCLEOTIDE SEQUENCE</scope>
    <source>
        <strain evidence="8">R02</strain>
    </source>
</reference>
<evidence type="ECO:0000256" key="2">
    <source>
        <dbReference type="ARBA" id="ARBA00022679"/>
    </source>
</evidence>
<dbReference type="EMBL" id="CP163429">
    <property type="protein sequence ID" value="XDP94111.1"/>
    <property type="molecule type" value="Genomic_DNA"/>
</dbReference>
<dbReference type="Pfam" id="PF11380">
    <property type="entry name" value="Stealth_CR2"/>
    <property type="match status" value="1"/>
</dbReference>
<organism evidence="8">
    <name type="scientific">Streptomyces sp. R02</name>
    <dbReference type="NCBI Taxonomy" id="3238623"/>
    <lineage>
        <taxon>Bacteria</taxon>
        <taxon>Bacillati</taxon>
        <taxon>Actinomycetota</taxon>
        <taxon>Actinomycetes</taxon>
        <taxon>Kitasatosporales</taxon>
        <taxon>Streptomycetaceae</taxon>
        <taxon>Streptomyces</taxon>
    </lineage>
</organism>
<dbReference type="Pfam" id="PF17101">
    <property type="entry name" value="Stealth_CR1"/>
    <property type="match status" value="1"/>
</dbReference>
<dbReference type="Pfam" id="PF17103">
    <property type="entry name" value="Stealth_CR4"/>
    <property type="match status" value="1"/>
</dbReference>
<evidence type="ECO:0000256" key="1">
    <source>
        <dbReference type="ARBA" id="ARBA00007583"/>
    </source>
</evidence>
<dbReference type="InterPro" id="IPR031357">
    <property type="entry name" value="Stealth_CR3"/>
</dbReference>